<dbReference type="STRING" id="133383.A0A1R0GQA1"/>
<dbReference type="PANTHER" id="PTHR19305">
    <property type="entry name" value="SYNAPTOSOMAL ASSOCIATED PROTEIN"/>
    <property type="match status" value="1"/>
</dbReference>
<dbReference type="Gene3D" id="1.20.5.110">
    <property type="match status" value="2"/>
</dbReference>
<dbReference type="GO" id="GO:0006906">
    <property type="term" value="P:vesicle fusion"/>
    <property type="evidence" value="ECO:0007669"/>
    <property type="project" value="TreeGrafter"/>
</dbReference>
<proteinExistence type="inferred from homology"/>
<feature type="region of interest" description="Disordered" evidence="2">
    <location>
        <begin position="1"/>
        <end position="37"/>
    </location>
</feature>
<accession>A0A1R0GQA1</accession>
<dbReference type="GO" id="GO:0005886">
    <property type="term" value="C:plasma membrane"/>
    <property type="evidence" value="ECO:0007669"/>
    <property type="project" value="TreeGrafter"/>
</dbReference>
<feature type="region of interest" description="Disordered" evidence="2">
    <location>
        <begin position="165"/>
        <end position="195"/>
    </location>
</feature>
<comment type="similarity">
    <text evidence="1">Belongs to the SNAP-25 family.</text>
</comment>
<dbReference type="GO" id="GO:0006887">
    <property type="term" value="P:exocytosis"/>
    <property type="evidence" value="ECO:0007669"/>
    <property type="project" value="TreeGrafter"/>
</dbReference>
<evidence type="ECO:0000313" key="4">
    <source>
        <dbReference type="EMBL" id="OLY79072.1"/>
    </source>
</evidence>
<gene>
    <name evidence="4" type="ORF">AYI68_g6869</name>
</gene>
<protein>
    <submittedName>
        <fullName evidence="4">Protein transport protein sec9</fullName>
    </submittedName>
</protein>
<keyword evidence="5" id="KW-1185">Reference proteome</keyword>
<dbReference type="PANTHER" id="PTHR19305:SF9">
    <property type="entry name" value="SYNAPTOSOMAL-ASSOCIATED PROTEIN 29"/>
    <property type="match status" value="1"/>
</dbReference>
<evidence type="ECO:0000313" key="5">
    <source>
        <dbReference type="Proteomes" id="UP000187455"/>
    </source>
</evidence>
<dbReference type="PROSITE" id="PS50192">
    <property type="entry name" value="T_SNARE"/>
    <property type="match status" value="2"/>
</dbReference>
<dbReference type="GO" id="GO:0005484">
    <property type="term" value="F:SNAP receptor activity"/>
    <property type="evidence" value="ECO:0007669"/>
    <property type="project" value="TreeGrafter"/>
</dbReference>
<organism evidence="4 5">
    <name type="scientific">Smittium mucronatum</name>
    <dbReference type="NCBI Taxonomy" id="133383"/>
    <lineage>
        <taxon>Eukaryota</taxon>
        <taxon>Fungi</taxon>
        <taxon>Fungi incertae sedis</taxon>
        <taxon>Zoopagomycota</taxon>
        <taxon>Kickxellomycotina</taxon>
        <taxon>Harpellomycetes</taxon>
        <taxon>Harpellales</taxon>
        <taxon>Legeriomycetaceae</taxon>
        <taxon>Smittium</taxon>
    </lineage>
</organism>
<comment type="caution">
    <text evidence="4">The sequence shown here is derived from an EMBL/GenBank/DDBJ whole genome shotgun (WGS) entry which is preliminary data.</text>
</comment>
<dbReference type="GO" id="GO:0031201">
    <property type="term" value="C:SNARE complex"/>
    <property type="evidence" value="ECO:0007669"/>
    <property type="project" value="TreeGrafter"/>
</dbReference>
<dbReference type="EMBL" id="LSSL01005030">
    <property type="protein sequence ID" value="OLY79072.1"/>
    <property type="molecule type" value="Genomic_DNA"/>
</dbReference>
<dbReference type="InterPro" id="IPR000727">
    <property type="entry name" value="T_SNARE_dom"/>
</dbReference>
<dbReference type="SMART" id="SM00397">
    <property type="entry name" value="t_SNARE"/>
    <property type="match status" value="2"/>
</dbReference>
<reference evidence="4 5" key="1">
    <citation type="journal article" date="2016" name="Mol. Biol. Evol.">
        <title>Genome-Wide Survey of Gut Fungi (Harpellales) Reveals the First Horizontally Transferred Ubiquitin Gene from a Mosquito Host.</title>
        <authorList>
            <person name="Wang Y."/>
            <person name="White M.M."/>
            <person name="Kvist S."/>
            <person name="Moncalvo J.M."/>
        </authorList>
    </citation>
    <scope>NUCLEOTIDE SEQUENCE [LARGE SCALE GENOMIC DNA]</scope>
    <source>
        <strain evidence="4 5">ALG-7-W6</strain>
    </source>
</reference>
<dbReference type="SUPFAM" id="SSF58038">
    <property type="entry name" value="SNARE fusion complex"/>
    <property type="match status" value="2"/>
</dbReference>
<evidence type="ECO:0000256" key="2">
    <source>
        <dbReference type="SAM" id="MobiDB-lite"/>
    </source>
</evidence>
<dbReference type="AlphaFoldDB" id="A0A1R0GQA1"/>
<evidence type="ECO:0000256" key="1">
    <source>
        <dbReference type="ARBA" id="ARBA00009480"/>
    </source>
</evidence>
<sequence length="258" mass="29630">MNDFKKYQSNKDPSPPYSRPSNDRYDVQDEESDEDVDMIRSRIGEVKQDSLNTTRKALEQIKKTEAVAAKTLDTLGQQSAQLNKIDKTVDVTNVRADESINKTSNLRTLNKSIFSFSIGNPFNSKKKREAELEKARLAQEHSIHESERIRAQNYESKKRLEDAANYKKIGRGRNPDRQLSKEERDKYTFDEDEDPEIENEINDNLNEISDVVGGLKKMALGMGQEIETQNAQLNRIQMKTDDTSAKIAISQHHLRKIK</sequence>
<evidence type="ECO:0000259" key="3">
    <source>
        <dbReference type="PROSITE" id="PS50192"/>
    </source>
</evidence>
<feature type="domain" description="T-SNARE coiled-coil homology" evidence="3">
    <location>
        <begin position="44"/>
        <end position="106"/>
    </location>
</feature>
<feature type="compositionally biased region" description="Basic and acidic residues" evidence="2">
    <location>
        <begin position="173"/>
        <end position="189"/>
    </location>
</feature>
<dbReference type="GO" id="GO:0019905">
    <property type="term" value="F:syntaxin binding"/>
    <property type="evidence" value="ECO:0007669"/>
    <property type="project" value="TreeGrafter"/>
</dbReference>
<dbReference type="OrthoDB" id="18679at2759"/>
<name>A0A1R0GQA1_9FUNG</name>
<dbReference type="Proteomes" id="UP000187455">
    <property type="component" value="Unassembled WGS sequence"/>
</dbReference>
<dbReference type="CDD" id="cd15857">
    <property type="entry name" value="SNARE_SEC9C"/>
    <property type="match status" value="1"/>
</dbReference>
<feature type="domain" description="T-SNARE coiled-coil homology" evidence="3">
    <location>
        <begin position="195"/>
        <end position="257"/>
    </location>
</feature>